<name>A0A5C7FRV8_9BACT</name>
<reference evidence="2 3" key="1">
    <citation type="submission" date="2019-08" db="EMBL/GenBank/DDBJ databases">
        <title>Lewinella sp. strain SSH13 Genome sequencing and assembly.</title>
        <authorList>
            <person name="Kim I."/>
        </authorList>
    </citation>
    <scope>NUCLEOTIDE SEQUENCE [LARGE SCALE GENOMIC DNA]</scope>
    <source>
        <strain evidence="2 3">SSH13</strain>
    </source>
</reference>
<dbReference type="OrthoDB" id="9939737at2"/>
<gene>
    <name evidence="2" type="ORF">FUA23_04740</name>
</gene>
<comment type="caution">
    <text evidence="2">The sequence shown here is derived from an EMBL/GenBank/DDBJ whole genome shotgun (WGS) entry which is preliminary data.</text>
</comment>
<dbReference type="EMBL" id="VOXD01000005">
    <property type="protein sequence ID" value="TXF90750.1"/>
    <property type="molecule type" value="Genomic_DNA"/>
</dbReference>
<evidence type="ECO:0000256" key="1">
    <source>
        <dbReference type="SAM" id="Coils"/>
    </source>
</evidence>
<dbReference type="Proteomes" id="UP000321907">
    <property type="component" value="Unassembled WGS sequence"/>
</dbReference>
<keyword evidence="1" id="KW-0175">Coiled coil</keyword>
<proteinExistence type="predicted"/>
<dbReference type="AlphaFoldDB" id="A0A5C7FRV8"/>
<organism evidence="2 3">
    <name type="scientific">Neolewinella aurantiaca</name>
    <dbReference type="NCBI Taxonomy" id="2602767"/>
    <lineage>
        <taxon>Bacteria</taxon>
        <taxon>Pseudomonadati</taxon>
        <taxon>Bacteroidota</taxon>
        <taxon>Saprospiria</taxon>
        <taxon>Saprospirales</taxon>
        <taxon>Lewinellaceae</taxon>
        <taxon>Neolewinella</taxon>
    </lineage>
</organism>
<evidence type="ECO:0000313" key="3">
    <source>
        <dbReference type="Proteomes" id="UP000321907"/>
    </source>
</evidence>
<protein>
    <submittedName>
        <fullName evidence="2">Uncharacterized protein</fullName>
    </submittedName>
</protein>
<accession>A0A5C7FRV8</accession>
<keyword evidence="3" id="KW-1185">Reference proteome</keyword>
<feature type="coiled-coil region" evidence="1">
    <location>
        <begin position="141"/>
        <end position="168"/>
    </location>
</feature>
<sequence>MNTQIRLFNLNIVGSIVSGDYKRFIFVCVASVSGLLLLLTMGCGNDAQAEMALIQLFDEEKELLCDLKAMKQDITAKWDKVNMVLEENLPESMPAAEKANMLKVRNASLIRMFESFEEVSSGIKQLLDETEAYDDEMASKVVTMKKEKQRIEDEKMALFDEIKRTKGKEVYHELQANYLKVIDADCK</sequence>
<dbReference type="RefSeq" id="WP_147929578.1">
    <property type="nucleotide sequence ID" value="NZ_VOXD01000005.1"/>
</dbReference>
<evidence type="ECO:0000313" key="2">
    <source>
        <dbReference type="EMBL" id="TXF90750.1"/>
    </source>
</evidence>